<gene>
    <name evidence="23" type="ORF">chiPu_0000181</name>
</gene>
<keyword evidence="15" id="KW-0186">Copper</keyword>
<protein>
    <recommendedName>
        <fullName evidence="25">Metalloreductase STEAP4</fullName>
    </recommendedName>
</protein>
<dbReference type="Proteomes" id="UP000287033">
    <property type="component" value="Unassembled WGS sequence"/>
</dbReference>
<feature type="transmembrane region" description="Helical" evidence="20">
    <location>
        <begin position="840"/>
        <end position="858"/>
    </location>
</feature>
<feature type="transmembrane region" description="Helical" evidence="20">
    <location>
        <begin position="912"/>
        <end position="935"/>
    </location>
</feature>
<dbReference type="Pfam" id="PF03807">
    <property type="entry name" value="F420_oxidored"/>
    <property type="match status" value="2"/>
</dbReference>
<evidence type="ECO:0000313" key="23">
    <source>
        <dbReference type="EMBL" id="GCC21020.1"/>
    </source>
</evidence>
<dbReference type="InterPro" id="IPR036291">
    <property type="entry name" value="NAD(P)-bd_dom_sf"/>
</dbReference>
<organism evidence="23 24">
    <name type="scientific">Chiloscyllium punctatum</name>
    <name type="common">Brownbanded bambooshark</name>
    <name type="synonym">Hemiscyllium punctatum</name>
    <dbReference type="NCBI Taxonomy" id="137246"/>
    <lineage>
        <taxon>Eukaryota</taxon>
        <taxon>Metazoa</taxon>
        <taxon>Chordata</taxon>
        <taxon>Craniata</taxon>
        <taxon>Vertebrata</taxon>
        <taxon>Chondrichthyes</taxon>
        <taxon>Elasmobranchii</taxon>
        <taxon>Galeomorphii</taxon>
        <taxon>Galeoidea</taxon>
        <taxon>Orectolobiformes</taxon>
        <taxon>Hemiscylliidae</taxon>
        <taxon>Chiloscyllium</taxon>
    </lineage>
</organism>
<evidence type="ECO:0000256" key="15">
    <source>
        <dbReference type="ARBA" id="ARBA00023008"/>
    </source>
</evidence>
<evidence type="ECO:0000256" key="2">
    <source>
        <dbReference type="ARBA" id="ARBA00001974"/>
    </source>
</evidence>
<feature type="transmembrane region" description="Helical" evidence="20">
    <location>
        <begin position="257"/>
        <end position="278"/>
    </location>
</feature>
<comment type="caution">
    <text evidence="23">The sequence shown here is derived from an EMBL/GenBank/DDBJ whole genome shotgun (WGS) entry which is preliminary data.</text>
</comment>
<evidence type="ECO:0000313" key="24">
    <source>
        <dbReference type="Proteomes" id="UP000287033"/>
    </source>
</evidence>
<feature type="transmembrane region" description="Helical" evidence="20">
    <location>
        <begin position="786"/>
        <end position="803"/>
    </location>
</feature>
<dbReference type="GO" id="GO:0005886">
    <property type="term" value="C:plasma membrane"/>
    <property type="evidence" value="ECO:0007669"/>
    <property type="project" value="TreeGrafter"/>
</dbReference>
<evidence type="ECO:0000256" key="11">
    <source>
        <dbReference type="ARBA" id="ARBA00022827"/>
    </source>
</evidence>
<keyword evidence="24" id="KW-1185">Reference proteome</keyword>
<dbReference type="InterPro" id="IPR051267">
    <property type="entry name" value="STEAP_metalloreductase"/>
</dbReference>
<keyword evidence="6" id="KW-0410">Iron transport</keyword>
<evidence type="ECO:0000256" key="8">
    <source>
        <dbReference type="ARBA" id="ARBA00022692"/>
    </source>
</evidence>
<dbReference type="GO" id="GO:0010008">
    <property type="term" value="C:endosome membrane"/>
    <property type="evidence" value="ECO:0007669"/>
    <property type="project" value="UniProtKB-SubCell"/>
</dbReference>
<feature type="transmembrane region" description="Helical" evidence="20">
    <location>
        <begin position="429"/>
        <end position="452"/>
    </location>
</feature>
<comment type="cofactor">
    <cofactor evidence="1">
        <name>heme b</name>
        <dbReference type="ChEBI" id="CHEBI:60344"/>
    </cofactor>
</comment>
<dbReference type="GO" id="GO:0015677">
    <property type="term" value="P:copper ion import"/>
    <property type="evidence" value="ECO:0007669"/>
    <property type="project" value="TreeGrafter"/>
</dbReference>
<evidence type="ECO:0000256" key="13">
    <source>
        <dbReference type="ARBA" id="ARBA00023002"/>
    </source>
</evidence>
<evidence type="ECO:0000256" key="7">
    <source>
        <dbReference type="ARBA" id="ARBA00022630"/>
    </source>
</evidence>
<evidence type="ECO:0000256" key="4">
    <source>
        <dbReference type="ARBA" id="ARBA00007729"/>
    </source>
</evidence>
<feature type="domain" description="Pyrroline-5-carboxylate reductase catalytic N-terminal" evidence="22">
    <location>
        <begin position="514"/>
        <end position="600"/>
    </location>
</feature>
<keyword evidence="16" id="KW-0406">Ion transport</keyword>
<dbReference type="GO" id="GO:0052851">
    <property type="term" value="F:ferric-chelate reductase (NADPH) activity"/>
    <property type="evidence" value="ECO:0007669"/>
    <property type="project" value="TreeGrafter"/>
</dbReference>
<dbReference type="GO" id="GO:0046872">
    <property type="term" value="F:metal ion binding"/>
    <property type="evidence" value="ECO:0007669"/>
    <property type="project" value="UniProtKB-KW"/>
</dbReference>
<evidence type="ECO:0000256" key="16">
    <source>
        <dbReference type="ARBA" id="ARBA00023065"/>
    </source>
</evidence>
<reference evidence="23 24" key="1">
    <citation type="journal article" date="2018" name="Nat. Ecol. Evol.">
        <title>Shark genomes provide insights into elasmobranch evolution and the origin of vertebrates.</title>
        <authorList>
            <person name="Hara Y"/>
            <person name="Yamaguchi K"/>
            <person name="Onimaru K"/>
            <person name="Kadota M"/>
            <person name="Koyanagi M"/>
            <person name="Keeley SD"/>
            <person name="Tatsumi K"/>
            <person name="Tanaka K"/>
            <person name="Motone F"/>
            <person name="Kageyama Y"/>
            <person name="Nozu R"/>
            <person name="Adachi N"/>
            <person name="Nishimura O"/>
            <person name="Nakagawa R"/>
            <person name="Tanegashima C"/>
            <person name="Kiyatake I"/>
            <person name="Matsumoto R"/>
            <person name="Murakumo K"/>
            <person name="Nishida K"/>
            <person name="Terakita A"/>
            <person name="Kuratani S"/>
            <person name="Sato K"/>
            <person name="Hyodo S Kuraku.S."/>
        </authorList>
    </citation>
    <scope>NUCLEOTIDE SEQUENCE [LARGE SCALE GENOMIC DNA]</scope>
</reference>
<sequence>MWIWDFDYLLKQMENSLVMTGGGENANKRDTICIFGTGDLGRSLGMRLLKSGYPVVYGSRDPRNSTLLPSGAQVFNHVEALNTSKIIFLAVHRENYDFISALSDQLDGKVLVDVSNNLKMNQYPESNAQYLSQLVPKAKVVKGFNTVSAWALQSGNLDASSQVFVCGDDNQSKQLVMDIARSIGLTPLDQGSLLAAEEIENYPLQLFPMWRLPFRITAGLTVFFFIYCVVIDIIYPYAKENKDFSYKLAISVPNRVFPNVSLILLSLVYLPGVIAAFIQLHRGTKYKRFPDWLDRWMLCRKQLGLVALAYAFLHVLYTFVLPTRYSVRWYWINSLIEESKKNKTMQISKVLSWRLDLYFALGILGFALYILLGITSLPSVSNNVNWREFRFVQSKLGYVTLLLCTAHAAVYGWDRFLQSKRYRWGLPQAYMLGMVIPCTVLVLKLILITPCVDKMITRIRQGWERVPKDEKVQTFVNKSSLINQNKEEMDINSTGLVPLHQTGSRKRLDHKQETICIFGTGDFGRSLGMRLLKSGYPVVYGSRDPRNSTLLPSGAQVFSHAEALKTSKIIFLAVHRENYDFISALSDQLDGKVLVDVSNNLKMNQYPESNAQYLSQLVPKTNVVKGFNTVSAWALQSGSLDASSQVFVCGDDNPSKQLVMDVARSISLTPLDQGSLLAAEELENYPLQLFPMWRLPLYITAGLTVFFFLYYVVLQVIYSYVTKNTDQTYRMMISIPNHVFPIVSLVLLGLVYLPGVIAAFIQLHRGTKYKRFPDWLDRWMLCRKQLGLVSFAYGFLHVFYSLVKPLRYASYWRQINRIVYQVQKNTTTEWEMKWAWRSDLFYALGILGFFVFCLLGVTSLPSVSNTMNWREFRFVQSKLGHVTLLLCTAHAGVLGWNFFLKSTRYTWGLPPGYMLSMVIPCIVLILKLILITPCVDRMVTRIRQGWERKRKHSGNLKV</sequence>
<evidence type="ECO:0000256" key="6">
    <source>
        <dbReference type="ARBA" id="ARBA00022496"/>
    </source>
</evidence>
<feature type="transmembrane region" description="Helical" evidence="20">
    <location>
        <begin position="357"/>
        <end position="375"/>
    </location>
</feature>
<evidence type="ECO:0000256" key="18">
    <source>
        <dbReference type="ARBA" id="ARBA00048958"/>
    </source>
</evidence>
<keyword evidence="8 20" id="KW-0812">Transmembrane</keyword>
<comment type="similarity">
    <text evidence="4">Belongs to the STEAP family.</text>
</comment>
<comment type="catalytic activity">
    <reaction evidence="19">
        <text>2 Fe(2+) + NADP(+) + H(+) = 2 Fe(3+) + NADPH</text>
        <dbReference type="Rhea" id="RHEA:71767"/>
        <dbReference type="ChEBI" id="CHEBI:15378"/>
        <dbReference type="ChEBI" id="CHEBI:29033"/>
        <dbReference type="ChEBI" id="CHEBI:29034"/>
        <dbReference type="ChEBI" id="CHEBI:57783"/>
        <dbReference type="ChEBI" id="CHEBI:58349"/>
    </reaction>
    <physiologicalReaction direction="right-to-left" evidence="19">
        <dbReference type="Rhea" id="RHEA:71769"/>
    </physiologicalReaction>
</comment>
<dbReference type="OrthoDB" id="550646at2759"/>
<dbReference type="SUPFAM" id="SSF51735">
    <property type="entry name" value="NAD(P)-binding Rossmann-fold domains"/>
    <property type="match status" value="2"/>
</dbReference>
<accession>A0A401RS98</accession>
<comment type="catalytic activity">
    <reaction evidence="18">
        <text>2 Cu(+) + NADP(+) + H(+) = 2 Cu(2+) + NADPH</text>
        <dbReference type="Rhea" id="RHEA:71771"/>
        <dbReference type="ChEBI" id="CHEBI:15378"/>
        <dbReference type="ChEBI" id="CHEBI:29036"/>
        <dbReference type="ChEBI" id="CHEBI:49552"/>
        <dbReference type="ChEBI" id="CHEBI:57783"/>
        <dbReference type="ChEBI" id="CHEBI:58349"/>
    </reaction>
    <physiologicalReaction direction="right-to-left" evidence="18">
        <dbReference type="Rhea" id="RHEA:71773"/>
    </physiologicalReaction>
</comment>
<keyword evidence="11" id="KW-0274">FAD</keyword>
<keyword evidence="12 20" id="KW-1133">Transmembrane helix</keyword>
<evidence type="ECO:0000256" key="3">
    <source>
        <dbReference type="ARBA" id="ARBA00004337"/>
    </source>
</evidence>
<keyword evidence="14" id="KW-0408">Iron</keyword>
<dbReference type="PANTHER" id="PTHR14239:SF5">
    <property type="entry name" value="METALLOREDUCTASE STEAP4"/>
    <property type="match status" value="1"/>
</dbReference>
<evidence type="ECO:0000256" key="12">
    <source>
        <dbReference type="ARBA" id="ARBA00022989"/>
    </source>
</evidence>
<feature type="transmembrane region" description="Helical" evidence="20">
    <location>
        <begin position="303"/>
        <end position="321"/>
    </location>
</feature>
<dbReference type="Pfam" id="PF01794">
    <property type="entry name" value="Ferric_reduct"/>
    <property type="match status" value="2"/>
</dbReference>
<dbReference type="Gene3D" id="3.40.50.720">
    <property type="entry name" value="NAD(P)-binding Rossmann-like Domain"/>
    <property type="match status" value="2"/>
</dbReference>
<dbReference type="PANTHER" id="PTHR14239">
    <property type="entry name" value="DUDULIN-RELATED"/>
    <property type="match status" value="1"/>
</dbReference>
<dbReference type="EMBL" id="BEZZ01000002">
    <property type="protein sequence ID" value="GCC21020.1"/>
    <property type="molecule type" value="Genomic_DNA"/>
</dbReference>
<keyword evidence="5" id="KW-0813">Transport</keyword>
<dbReference type="GO" id="GO:0008823">
    <property type="term" value="F:cupric reductase (NADH) activity"/>
    <property type="evidence" value="ECO:0007669"/>
    <property type="project" value="TreeGrafter"/>
</dbReference>
<evidence type="ECO:0008006" key="25">
    <source>
        <dbReference type="Google" id="ProtNLM"/>
    </source>
</evidence>
<evidence type="ECO:0000256" key="20">
    <source>
        <dbReference type="SAM" id="Phobius"/>
    </source>
</evidence>
<keyword evidence="9" id="KW-0479">Metal-binding</keyword>
<evidence type="ECO:0000256" key="14">
    <source>
        <dbReference type="ARBA" id="ARBA00023004"/>
    </source>
</evidence>
<evidence type="ECO:0000259" key="22">
    <source>
        <dbReference type="Pfam" id="PF03807"/>
    </source>
</evidence>
<feature type="transmembrane region" description="Helical" evidence="20">
    <location>
        <begin position="738"/>
        <end position="761"/>
    </location>
</feature>
<evidence type="ECO:0000256" key="9">
    <source>
        <dbReference type="ARBA" id="ARBA00022723"/>
    </source>
</evidence>
<evidence type="ECO:0000259" key="21">
    <source>
        <dbReference type="Pfam" id="PF01794"/>
    </source>
</evidence>
<dbReference type="InterPro" id="IPR013130">
    <property type="entry name" value="Fe3_Rdtase_TM_dom"/>
</dbReference>
<feature type="transmembrane region" description="Helical" evidence="20">
    <location>
        <begin position="695"/>
        <end position="718"/>
    </location>
</feature>
<feature type="transmembrane region" description="Helical" evidence="20">
    <location>
        <begin position="396"/>
        <end position="413"/>
    </location>
</feature>
<feature type="transmembrane region" description="Helical" evidence="20">
    <location>
        <begin position="879"/>
        <end position="900"/>
    </location>
</feature>
<dbReference type="FunFam" id="3.40.50.720:FF:000051">
    <property type="entry name" value="STEAP2 metalloreductase"/>
    <property type="match status" value="2"/>
</dbReference>
<proteinExistence type="inferred from homology"/>
<evidence type="ECO:0000256" key="10">
    <source>
        <dbReference type="ARBA" id="ARBA00022753"/>
    </source>
</evidence>
<dbReference type="AlphaFoldDB" id="A0A401RS98"/>
<dbReference type="InterPro" id="IPR028939">
    <property type="entry name" value="P5C_Rdtase_cat_N"/>
</dbReference>
<evidence type="ECO:0000256" key="5">
    <source>
        <dbReference type="ARBA" id="ARBA00022448"/>
    </source>
</evidence>
<dbReference type="GO" id="GO:0006826">
    <property type="term" value="P:iron ion transport"/>
    <property type="evidence" value="ECO:0007669"/>
    <property type="project" value="UniProtKB-KW"/>
</dbReference>
<feature type="domain" description="Ferric oxidoreductase" evidence="21">
    <location>
        <begin position="742"/>
        <end position="887"/>
    </location>
</feature>
<feature type="domain" description="Pyrroline-5-carboxylate reductase catalytic N-terminal" evidence="22">
    <location>
        <begin position="31"/>
        <end position="117"/>
    </location>
</feature>
<evidence type="ECO:0000256" key="1">
    <source>
        <dbReference type="ARBA" id="ARBA00001970"/>
    </source>
</evidence>
<keyword evidence="17 20" id="KW-0472">Membrane</keyword>
<comment type="cofactor">
    <cofactor evidence="2">
        <name>FAD</name>
        <dbReference type="ChEBI" id="CHEBI:57692"/>
    </cofactor>
</comment>
<evidence type="ECO:0000256" key="19">
    <source>
        <dbReference type="ARBA" id="ARBA00049387"/>
    </source>
</evidence>
<evidence type="ECO:0000256" key="17">
    <source>
        <dbReference type="ARBA" id="ARBA00023136"/>
    </source>
</evidence>
<feature type="domain" description="Ferric oxidoreductase" evidence="21">
    <location>
        <begin position="260"/>
        <end position="404"/>
    </location>
</feature>
<keyword evidence="7" id="KW-0285">Flavoprotein</keyword>
<feature type="transmembrane region" description="Helical" evidence="20">
    <location>
        <begin position="216"/>
        <end position="237"/>
    </location>
</feature>
<keyword evidence="13" id="KW-0560">Oxidoreductase</keyword>
<dbReference type="STRING" id="137246.A0A401RS98"/>
<keyword evidence="10" id="KW-0967">Endosome</keyword>
<name>A0A401RS98_CHIPU</name>
<comment type="subcellular location">
    <subcellularLocation>
        <location evidence="3">Endosome membrane</location>
        <topology evidence="3">Multi-pass membrane protein</topology>
    </subcellularLocation>
</comment>